<reference evidence="2 3" key="1">
    <citation type="submission" date="2012-10" db="EMBL/GenBank/DDBJ databases">
        <title>Genome sequencing of Tanticharoenia sakaeratensis NBRC 103193.</title>
        <authorList>
            <person name="Azuma Y."/>
            <person name="Hadano H."/>
            <person name="Hirakawa H."/>
            <person name="Matsushita K."/>
        </authorList>
    </citation>
    <scope>NUCLEOTIDE SEQUENCE [LARGE SCALE GENOMIC DNA]</scope>
    <source>
        <strain evidence="2 3">NBRC 103193</strain>
    </source>
</reference>
<sequence>MRPLFRIATMLGCLVGPAAGAASLPVPEGGTLRAVPGAHELPDPSLDYRIVVDMQTLAAQPTGISPAVQKLAALVNTFAKAGVTPDHVHVVAVFRGTRVVLAANDAAYAAHTGGRANPNLPLLRQLAHAGVTLAICGQAAEAQHYDASMFMPETQMNLSGIVTFLNLQTRGYVRIEQ</sequence>
<keyword evidence="1" id="KW-0732">Signal</keyword>
<evidence type="ECO:0000256" key="1">
    <source>
        <dbReference type="SAM" id="SignalP"/>
    </source>
</evidence>
<dbReference type="Proteomes" id="UP000032679">
    <property type="component" value="Unassembled WGS sequence"/>
</dbReference>
<dbReference type="Pfam" id="PF02635">
    <property type="entry name" value="DsrE"/>
    <property type="match status" value="1"/>
</dbReference>
<evidence type="ECO:0000313" key="2">
    <source>
        <dbReference type="EMBL" id="GAN55326.1"/>
    </source>
</evidence>
<feature type="signal peptide" evidence="1">
    <location>
        <begin position="1"/>
        <end position="21"/>
    </location>
</feature>
<dbReference type="InterPro" id="IPR027396">
    <property type="entry name" value="DsrEFH-like"/>
</dbReference>
<dbReference type="OrthoDB" id="7206705at2"/>
<accession>A0A0D6MPG8</accession>
<dbReference type="InterPro" id="IPR003787">
    <property type="entry name" value="Sulphur_relay_DsrE/F-like"/>
</dbReference>
<protein>
    <submittedName>
        <fullName evidence="2">Conserved domain protein</fullName>
    </submittedName>
</protein>
<gene>
    <name evidence="2" type="ORF">Tasa_046_008</name>
</gene>
<dbReference type="EMBL" id="BALE01000046">
    <property type="protein sequence ID" value="GAN55326.1"/>
    <property type="molecule type" value="Genomic_DNA"/>
</dbReference>
<dbReference type="STRING" id="1231623.Tasa_046_008"/>
<name>A0A0D6MPG8_9PROT</name>
<feature type="chain" id="PRO_5002308248" evidence="1">
    <location>
        <begin position="22"/>
        <end position="177"/>
    </location>
</feature>
<dbReference type="RefSeq" id="WP_084712337.1">
    <property type="nucleotide sequence ID" value="NZ_BALE01000046.1"/>
</dbReference>
<organism evidence="2 3">
    <name type="scientific">Tanticharoenia sakaeratensis NBRC 103193</name>
    <dbReference type="NCBI Taxonomy" id="1231623"/>
    <lineage>
        <taxon>Bacteria</taxon>
        <taxon>Pseudomonadati</taxon>
        <taxon>Pseudomonadota</taxon>
        <taxon>Alphaproteobacteria</taxon>
        <taxon>Acetobacterales</taxon>
        <taxon>Acetobacteraceae</taxon>
        <taxon>Tanticharoenia</taxon>
    </lineage>
</organism>
<proteinExistence type="predicted"/>
<dbReference type="SUPFAM" id="SSF75169">
    <property type="entry name" value="DsrEFH-like"/>
    <property type="match status" value="1"/>
</dbReference>
<dbReference type="AlphaFoldDB" id="A0A0D6MPG8"/>
<keyword evidence="3" id="KW-1185">Reference proteome</keyword>
<evidence type="ECO:0000313" key="3">
    <source>
        <dbReference type="Proteomes" id="UP000032679"/>
    </source>
</evidence>
<comment type="caution">
    <text evidence="2">The sequence shown here is derived from an EMBL/GenBank/DDBJ whole genome shotgun (WGS) entry which is preliminary data.</text>
</comment>
<dbReference type="PANTHER" id="PTHR37691:SF1">
    <property type="entry name" value="BLR3518 PROTEIN"/>
    <property type="match status" value="1"/>
</dbReference>
<dbReference type="PANTHER" id="PTHR37691">
    <property type="entry name" value="BLR3518 PROTEIN"/>
    <property type="match status" value="1"/>
</dbReference>
<dbReference type="Gene3D" id="3.40.1260.10">
    <property type="entry name" value="DsrEFH-like"/>
    <property type="match status" value="1"/>
</dbReference>